<evidence type="ECO:0000313" key="2">
    <source>
        <dbReference type="WBParaSite" id="PS1159_v2.g15070.t1"/>
    </source>
</evidence>
<sequence>MPVENDPISSFLRKIVRDPATIKLLTILFSTILIVVTTERTRKEWHLVSLLVIYSSALIYSIISLFVVTFDMQDKIRESTCLKKIFCGRKIYWHEIQAYASFILAVTQLSTITLVFAGEINRAETHVVCD</sequence>
<name>A0AC35F989_9BILA</name>
<protein>
    <submittedName>
        <fullName evidence="2">CASP-like protein</fullName>
    </submittedName>
</protein>
<evidence type="ECO:0000313" key="1">
    <source>
        <dbReference type="Proteomes" id="UP000887580"/>
    </source>
</evidence>
<dbReference type="Proteomes" id="UP000887580">
    <property type="component" value="Unplaced"/>
</dbReference>
<organism evidence="1 2">
    <name type="scientific">Panagrolaimus sp. PS1159</name>
    <dbReference type="NCBI Taxonomy" id="55785"/>
    <lineage>
        <taxon>Eukaryota</taxon>
        <taxon>Metazoa</taxon>
        <taxon>Ecdysozoa</taxon>
        <taxon>Nematoda</taxon>
        <taxon>Chromadorea</taxon>
        <taxon>Rhabditida</taxon>
        <taxon>Tylenchina</taxon>
        <taxon>Panagrolaimomorpha</taxon>
        <taxon>Panagrolaimoidea</taxon>
        <taxon>Panagrolaimidae</taxon>
        <taxon>Panagrolaimus</taxon>
    </lineage>
</organism>
<reference evidence="2" key="1">
    <citation type="submission" date="2022-11" db="UniProtKB">
        <authorList>
            <consortium name="WormBaseParasite"/>
        </authorList>
    </citation>
    <scope>IDENTIFICATION</scope>
</reference>
<accession>A0AC35F989</accession>
<proteinExistence type="predicted"/>
<dbReference type="WBParaSite" id="PS1159_v2.g15070.t1">
    <property type="protein sequence ID" value="PS1159_v2.g15070.t1"/>
    <property type="gene ID" value="PS1159_v2.g15070"/>
</dbReference>